<dbReference type="SUPFAM" id="SSF53807">
    <property type="entry name" value="Helical backbone' metal receptor"/>
    <property type="match status" value="1"/>
</dbReference>
<evidence type="ECO:0000259" key="2">
    <source>
        <dbReference type="PROSITE" id="PS50983"/>
    </source>
</evidence>
<dbReference type="NCBIfam" id="NF038402">
    <property type="entry name" value="TroA_like"/>
    <property type="match status" value="1"/>
</dbReference>
<dbReference type="AlphaFoldDB" id="A0A1J5SBP7"/>
<dbReference type="InterPro" id="IPR002491">
    <property type="entry name" value="ABC_transptr_periplasmic_BD"/>
</dbReference>
<gene>
    <name evidence="3" type="primary">btuF_2</name>
    <name evidence="3" type="ORF">GALL_202650</name>
</gene>
<proteinExistence type="predicted"/>
<accession>A0A1J5SBP7</accession>
<organism evidence="3">
    <name type="scientific">mine drainage metagenome</name>
    <dbReference type="NCBI Taxonomy" id="410659"/>
    <lineage>
        <taxon>unclassified sequences</taxon>
        <taxon>metagenomes</taxon>
        <taxon>ecological metagenomes</taxon>
    </lineage>
</organism>
<evidence type="ECO:0000256" key="1">
    <source>
        <dbReference type="ARBA" id="ARBA00022729"/>
    </source>
</evidence>
<name>A0A1J5SBP7_9ZZZZ</name>
<sequence length="301" mass="32636">MRFERSLIAIVLLLAAHFAHAGIAVHDDAGQTVRLAAPARRIVSLAPHITENLYAAGAGAFIVGVVDYSDYPAAAKKLPRVGGYDRLDLESILALKPDLVIAWDSGNQAGQLAKLKALGLPLFVSRPLKIDDIATDIARFGELAGTSAVAVPEARAVRARVAEMRARYAKRPPVRAFYQIWNRPLVTVNGEQLISDVMRLCGADNVFAGLSQLAPTVSIEAVLAANPEAIIASGADATRPEWLDRWKRWKDLTAVARGNLFFVPPDLINRPTPRVLEGARMLCNDMETVRGRRPVVPSGKK</sequence>
<evidence type="ECO:0000313" key="3">
    <source>
        <dbReference type="EMBL" id="OIQ97645.1"/>
    </source>
</evidence>
<comment type="caution">
    <text evidence="3">The sequence shown here is derived from an EMBL/GenBank/DDBJ whole genome shotgun (WGS) entry which is preliminary data.</text>
</comment>
<dbReference type="Pfam" id="PF01497">
    <property type="entry name" value="Peripla_BP_2"/>
    <property type="match status" value="1"/>
</dbReference>
<dbReference type="InterPro" id="IPR050902">
    <property type="entry name" value="ABC_Transporter_SBP"/>
</dbReference>
<dbReference type="PANTHER" id="PTHR30535:SF34">
    <property type="entry name" value="MOLYBDATE-BINDING PROTEIN MOLA"/>
    <property type="match status" value="1"/>
</dbReference>
<dbReference type="EMBL" id="MLJW01000129">
    <property type="protein sequence ID" value="OIQ97645.1"/>
    <property type="molecule type" value="Genomic_DNA"/>
</dbReference>
<feature type="domain" description="Fe/B12 periplasmic-binding" evidence="2">
    <location>
        <begin position="41"/>
        <end position="293"/>
    </location>
</feature>
<dbReference type="CDD" id="cd01144">
    <property type="entry name" value="BtuF"/>
    <property type="match status" value="1"/>
</dbReference>
<dbReference type="PANTHER" id="PTHR30535">
    <property type="entry name" value="VITAMIN B12-BINDING PROTEIN"/>
    <property type="match status" value="1"/>
</dbReference>
<reference evidence="3" key="1">
    <citation type="submission" date="2016-10" db="EMBL/GenBank/DDBJ databases">
        <title>Sequence of Gallionella enrichment culture.</title>
        <authorList>
            <person name="Poehlein A."/>
            <person name="Muehling M."/>
            <person name="Daniel R."/>
        </authorList>
    </citation>
    <scope>NUCLEOTIDE SEQUENCE</scope>
</reference>
<dbReference type="Gene3D" id="3.40.50.1980">
    <property type="entry name" value="Nitrogenase molybdenum iron protein domain"/>
    <property type="match status" value="2"/>
</dbReference>
<dbReference type="GO" id="GO:0071281">
    <property type="term" value="P:cellular response to iron ion"/>
    <property type="evidence" value="ECO:0007669"/>
    <property type="project" value="TreeGrafter"/>
</dbReference>
<dbReference type="InterPro" id="IPR054828">
    <property type="entry name" value="Vit_B12_bind_prot"/>
</dbReference>
<keyword evidence="1" id="KW-0732">Signal</keyword>
<dbReference type="PROSITE" id="PS50983">
    <property type="entry name" value="FE_B12_PBP"/>
    <property type="match status" value="1"/>
</dbReference>
<protein>
    <submittedName>
        <fullName evidence="3">Vitamin B12-binding protein</fullName>
    </submittedName>
</protein>